<feature type="region of interest" description="Disordered" evidence="1">
    <location>
        <begin position="243"/>
        <end position="266"/>
    </location>
</feature>
<organism evidence="2 3">
    <name type="scientific">Trichoplax adhaerens</name>
    <name type="common">Trichoplax reptans</name>
    <dbReference type="NCBI Taxonomy" id="10228"/>
    <lineage>
        <taxon>Eukaryota</taxon>
        <taxon>Metazoa</taxon>
        <taxon>Placozoa</taxon>
        <taxon>Uniplacotomia</taxon>
        <taxon>Trichoplacea</taxon>
        <taxon>Trichoplacidae</taxon>
        <taxon>Trichoplax</taxon>
    </lineage>
</organism>
<dbReference type="GO" id="GO:0006338">
    <property type="term" value="P:chromatin remodeling"/>
    <property type="evidence" value="ECO:0000318"/>
    <property type="project" value="GO_Central"/>
</dbReference>
<feature type="region of interest" description="Disordered" evidence="1">
    <location>
        <begin position="376"/>
        <end position="482"/>
    </location>
</feature>
<dbReference type="GeneID" id="6756714"/>
<dbReference type="EMBL" id="DS985251">
    <property type="protein sequence ID" value="EDV21977.1"/>
    <property type="molecule type" value="Genomic_DNA"/>
</dbReference>
<dbReference type="RefSeq" id="XP_002115614.1">
    <property type="nucleotide sequence ID" value="XM_002115578.1"/>
</dbReference>
<dbReference type="KEGG" id="tad:TRIADDRAFT_59506"/>
<feature type="compositionally biased region" description="Basic and acidic residues" evidence="1">
    <location>
        <begin position="1"/>
        <end position="19"/>
    </location>
</feature>
<dbReference type="InParanoid" id="B3S5L5"/>
<reference evidence="2 3" key="1">
    <citation type="journal article" date="2008" name="Nature">
        <title>The Trichoplax genome and the nature of placozoans.</title>
        <authorList>
            <person name="Srivastava M."/>
            <person name="Begovic E."/>
            <person name="Chapman J."/>
            <person name="Putnam N.H."/>
            <person name="Hellsten U."/>
            <person name="Kawashima T."/>
            <person name="Kuo A."/>
            <person name="Mitros T."/>
            <person name="Salamov A."/>
            <person name="Carpenter M.L."/>
            <person name="Signorovitch A.Y."/>
            <person name="Moreno M.A."/>
            <person name="Kamm K."/>
            <person name="Grimwood J."/>
            <person name="Schmutz J."/>
            <person name="Shapiro H."/>
            <person name="Grigoriev I.V."/>
            <person name="Buss L.W."/>
            <person name="Schierwater B."/>
            <person name="Dellaporta S.L."/>
            <person name="Rokhsar D.S."/>
        </authorList>
    </citation>
    <scope>NUCLEOTIDE SEQUENCE [LARGE SCALE GENOMIC DNA]</scope>
    <source>
        <strain evidence="2 3">Grell-BS-1999</strain>
    </source>
</reference>
<dbReference type="GO" id="GO:0000785">
    <property type="term" value="C:chromatin"/>
    <property type="evidence" value="ECO:0000318"/>
    <property type="project" value="GO_Central"/>
</dbReference>
<dbReference type="Proteomes" id="UP000009022">
    <property type="component" value="Unassembled WGS sequence"/>
</dbReference>
<dbReference type="Gene3D" id="2.30.29.30">
    <property type="entry name" value="Pleckstrin-homology domain (PH domain)/Phosphotyrosine-binding domain (PTB)"/>
    <property type="match status" value="1"/>
</dbReference>
<feature type="compositionally biased region" description="Basic and acidic residues" evidence="1">
    <location>
        <begin position="473"/>
        <end position="482"/>
    </location>
</feature>
<dbReference type="SUPFAM" id="SSF81995">
    <property type="entry name" value="beta-sandwich domain of Sec23/24"/>
    <property type="match status" value="1"/>
</dbReference>
<dbReference type="GO" id="GO:0005634">
    <property type="term" value="C:nucleus"/>
    <property type="evidence" value="ECO:0000318"/>
    <property type="project" value="GO_Central"/>
</dbReference>
<dbReference type="InterPro" id="IPR011993">
    <property type="entry name" value="PH-like_dom_sf"/>
</dbReference>
<keyword evidence="3" id="KW-1185">Reference proteome</keyword>
<dbReference type="STRING" id="10228.B3S5L5"/>
<feature type="region of interest" description="Disordered" evidence="1">
    <location>
        <begin position="1"/>
        <end position="70"/>
    </location>
</feature>
<feature type="region of interest" description="Disordered" evidence="1">
    <location>
        <begin position="207"/>
        <end position="226"/>
    </location>
</feature>
<name>B3S5L5_TRIAD</name>
<protein>
    <submittedName>
        <fullName evidence="2">Uncharacterized protein</fullName>
    </submittedName>
</protein>
<dbReference type="HOGENOM" id="CLU_364232_0_0_1"/>
<evidence type="ECO:0000313" key="3">
    <source>
        <dbReference type="Proteomes" id="UP000009022"/>
    </source>
</evidence>
<evidence type="ECO:0000313" key="2">
    <source>
        <dbReference type="EMBL" id="EDV21977.1"/>
    </source>
</evidence>
<evidence type="ECO:0000256" key="1">
    <source>
        <dbReference type="SAM" id="MobiDB-lite"/>
    </source>
</evidence>
<proteinExistence type="predicted"/>
<sequence>MGNEKSKPKHKLDPKEVNKARSRNNQSPQSNKSEHVRASFADPWETRQRNRSLDGLPSSRDSRDAGNHRSATLALRRGESFLVEYLMSTLVYEEEMETMTAKYILQHLQERKARNLLNIQPTELRICPYDIILYDAATKERQDLLQFERLEACHHITGSKIFNSLLLLIMLVPNNNRQRLIYMFQCSTTPAEMISDKVNVARAKTPTNHLQKSNRILPPSEPAHTTRAQAITNGVRAHPLQDRTTANHSVSPNLPYSSNNSTPTSVLDHSFSGRVLTASPSSTEIGAIQNAQLLQQTQLQQQLQQAQLQQQLQQPQVQQLQQPQVQQQLQQPQVQQQLQPLPPVVQNLTTTNQTKDDTATSTLLKDLIEAVKEIKSSPNEIKQSSTKKGKKQKSKKGKNKVASNQSDSEGGEDSEPTTSVNGKDQESSSSESDSESEKETPSKDVLNNKAKSDQSSTPKSSKKSRKTRRSKNKNLDNDDRFSITSEESNRLLTGRDEIDRLSANKFSSSASPSIVDTFNPPTQDQSINEYTLLAAQQQVDFQEAQLQLWYQSLLQRQQEQSDYQSILQEAAISQQQQVEQVAIQQSAIIQQLRDQVLIQQDAIAHHQQQGEIALQTAAALKQQQELQELILQQREQQEQSIQQAIATEKHKQQQTELLQTLLLQQQKINTLQNQVQKKQGNDNQENQSTDSKTENQGQNTPANGQTNQFNPLLNVLANPAIGTQEQLLPLLLQQQALNQNPLDQFNPNNMQNLLLLQQLQLNGQQSF</sequence>
<accession>B3S5L5</accession>
<feature type="compositionally biased region" description="Polar residues" evidence="1">
    <location>
        <begin position="677"/>
        <end position="709"/>
    </location>
</feature>
<dbReference type="CTD" id="6756714"/>
<feature type="compositionally biased region" description="Basic residues" evidence="1">
    <location>
        <begin position="385"/>
        <end position="399"/>
    </location>
</feature>
<dbReference type="AlphaFoldDB" id="B3S5L5"/>
<feature type="region of interest" description="Disordered" evidence="1">
    <location>
        <begin position="673"/>
        <end position="709"/>
    </location>
</feature>
<gene>
    <name evidence="2" type="ORF">TRIADDRAFT_59506</name>
</gene>
<dbReference type="SUPFAM" id="SSF50729">
    <property type="entry name" value="PH domain-like"/>
    <property type="match status" value="1"/>
</dbReference>
<feature type="compositionally biased region" description="Basic residues" evidence="1">
    <location>
        <begin position="460"/>
        <end position="472"/>
    </location>
</feature>
<dbReference type="GO" id="GO:0006355">
    <property type="term" value="P:regulation of DNA-templated transcription"/>
    <property type="evidence" value="ECO:0000318"/>
    <property type="project" value="GO_Central"/>
</dbReference>